<gene>
    <name evidence="3" type="ORF">KC980_01635</name>
</gene>
<dbReference type="EMBL" id="JAGQNX010000047">
    <property type="protein sequence ID" value="MCA9308189.1"/>
    <property type="molecule type" value="Genomic_DNA"/>
</dbReference>
<sequence length="344" mass="38828">MAILPILSYFTPKNGALNSGGEMFESLIVLLVLIILYGFYEYRLRKPDQIVLFEKNNNISARKGRFYPRHFSLAIPGNVQSRLIEIEAEAKGHILINVRIAVTAAASNDHLSQLIRAGGWTAKCITNALDASKVILEAMVKEYCEKFEIEELSSEKLTESLKNKIVDEAHKLGLVFVSLTSQSIEPKDKEITIALQQQEEARLKEQTEKSQQKTRIAIAKSKAEADEQILKTEHELELKKLDLRKVREDNEAKIADQRVKEELERKKLQLEFEQKEMELLKNSPELLMLSPQLARLAEASQQLPNAKTIVSLSANDVQKGSQIVETIQTLLQNVLAGKTQGNQK</sequence>
<evidence type="ECO:0000313" key="4">
    <source>
        <dbReference type="Proteomes" id="UP000740557"/>
    </source>
</evidence>
<feature type="coiled-coil region" evidence="1">
    <location>
        <begin position="256"/>
        <end position="283"/>
    </location>
</feature>
<feature type="transmembrane region" description="Helical" evidence="2">
    <location>
        <begin position="23"/>
        <end position="40"/>
    </location>
</feature>
<reference evidence="3" key="1">
    <citation type="submission" date="2020-04" db="EMBL/GenBank/DDBJ databases">
        <authorList>
            <person name="Zhang T."/>
        </authorList>
    </citation>
    <scope>NUCLEOTIDE SEQUENCE</scope>
    <source>
        <strain evidence="3">HKST-UBA79</strain>
    </source>
</reference>
<organism evidence="3 4">
    <name type="scientific">candidate division WWE3 bacterium</name>
    <dbReference type="NCBI Taxonomy" id="2053526"/>
    <lineage>
        <taxon>Bacteria</taxon>
        <taxon>Katanobacteria</taxon>
    </lineage>
</organism>
<dbReference type="AlphaFoldDB" id="A0A955EB13"/>
<protein>
    <recommendedName>
        <fullName evidence="5">Band 7 domain-containing protein</fullName>
    </recommendedName>
</protein>
<reference evidence="3" key="2">
    <citation type="journal article" date="2021" name="Microbiome">
        <title>Successional dynamics and alternative stable states in a saline activated sludge microbial community over 9 years.</title>
        <authorList>
            <person name="Wang Y."/>
            <person name="Ye J."/>
            <person name="Ju F."/>
            <person name="Liu L."/>
            <person name="Boyd J.A."/>
            <person name="Deng Y."/>
            <person name="Parks D.H."/>
            <person name="Jiang X."/>
            <person name="Yin X."/>
            <person name="Woodcroft B.J."/>
            <person name="Tyson G.W."/>
            <person name="Hugenholtz P."/>
            <person name="Polz M.F."/>
            <person name="Zhang T."/>
        </authorList>
    </citation>
    <scope>NUCLEOTIDE SEQUENCE</scope>
    <source>
        <strain evidence="3">HKST-UBA79</strain>
    </source>
</reference>
<evidence type="ECO:0000256" key="2">
    <source>
        <dbReference type="SAM" id="Phobius"/>
    </source>
</evidence>
<dbReference type="Proteomes" id="UP000740557">
    <property type="component" value="Unassembled WGS sequence"/>
</dbReference>
<keyword evidence="1" id="KW-0175">Coiled coil</keyword>
<evidence type="ECO:0000313" key="3">
    <source>
        <dbReference type="EMBL" id="MCA9308189.1"/>
    </source>
</evidence>
<keyword evidence="2" id="KW-1133">Transmembrane helix</keyword>
<accession>A0A955EB13</accession>
<evidence type="ECO:0000256" key="1">
    <source>
        <dbReference type="SAM" id="Coils"/>
    </source>
</evidence>
<evidence type="ECO:0008006" key="5">
    <source>
        <dbReference type="Google" id="ProtNLM"/>
    </source>
</evidence>
<proteinExistence type="predicted"/>
<comment type="caution">
    <text evidence="3">The sequence shown here is derived from an EMBL/GenBank/DDBJ whole genome shotgun (WGS) entry which is preliminary data.</text>
</comment>
<keyword evidence="2" id="KW-0472">Membrane</keyword>
<name>A0A955EB13_UNCKA</name>
<keyword evidence="2" id="KW-0812">Transmembrane</keyword>